<organism evidence="2 3">
    <name type="scientific">Cylicocyclus nassatus</name>
    <name type="common">Nematode worm</name>
    <dbReference type="NCBI Taxonomy" id="53992"/>
    <lineage>
        <taxon>Eukaryota</taxon>
        <taxon>Metazoa</taxon>
        <taxon>Ecdysozoa</taxon>
        <taxon>Nematoda</taxon>
        <taxon>Chromadorea</taxon>
        <taxon>Rhabditida</taxon>
        <taxon>Rhabditina</taxon>
        <taxon>Rhabditomorpha</taxon>
        <taxon>Strongyloidea</taxon>
        <taxon>Strongylidae</taxon>
        <taxon>Cylicocyclus</taxon>
    </lineage>
</organism>
<sequence>MPEMTVQMREEILEFHNRHRANLGSGIVSSNSRKMPPASNMYKLSWSCLLERKAQSFLRLGDPITKNTLEVLLPSTLNQYSKWLCSQTPTTYDNFVEPALTQWWNKVKDQTGLLYNETTASFGNMAYDRATEVGCSVRKHGNTSYLICIYDLGPETPLDLIYESGQKCQCKAYPNSTCSALDSLCIKN</sequence>
<keyword evidence="3" id="KW-1185">Reference proteome</keyword>
<dbReference type="Pfam" id="PF00188">
    <property type="entry name" value="CAP"/>
    <property type="match status" value="1"/>
</dbReference>
<gene>
    <name evidence="2" type="ORF">CYNAS_LOCUS16002</name>
</gene>
<proteinExistence type="predicted"/>
<evidence type="ECO:0000313" key="2">
    <source>
        <dbReference type="EMBL" id="CAJ0604019.1"/>
    </source>
</evidence>
<name>A0AA36H5F1_CYLNA</name>
<feature type="domain" description="SCP" evidence="1">
    <location>
        <begin position="7"/>
        <end position="153"/>
    </location>
</feature>
<evidence type="ECO:0000259" key="1">
    <source>
        <dbReference type="SMART" id="SM00198"/>
    </source>
</evidence>
<evidence type="ECO:0000313" key="3">
    <source>
        <dbReference type="Proteomes" id="UP001176961"/>
    </source>
</evidence>
<dbReference type="Proteomes" id="UP001176961">
    <property type="component" value="Unassembled WGS sequence"/>
</dbReference>
<dbReference type="AlphaFoldDB" id="A0AA36H5F1"/>
<accession>A0AA36H5F1</accession>
<protein>
    <recommendedName>
        <fullName evidence="1">SCP domain-containing protein</fullName>
    </recommendedName>
</protein>
<dbReference type="SUPFAM" id="SSF55797">
    <property type="entry name" value="PR-1-like"/>
    <property type="match status" value="1"/>
</dbReference>
<dbReference type="InterPro" id="IPR014044">
    <property type="entry name" value="CAP_dom"/>
</dbReference>
<dbReference type="EMBL" id="CATQJL010000305">
    <property type="protein sequence ID" value="CAJ0604019.1"/>
    <property type="molecule type" value="Genomic_DNA"/>
</dbReference>
<reference evidence="2" key="1">
    <citation type="submission" date="2023-07" db="EMBL/GenBank/DDBJ databases">
        <authorList>
            <consortium name="CYATHOMIX"/>
        </authorList>
    </citation>
    <scope>NUCLEOTIDE SEQUENCE</scope>
    <source>
        <strain evidence="2">N/A</strain>
    </source>
</reference>
<dbReference type="InterPro" id="IPR035940">
    <property type="entry name" value="CAP_sf"/>
</dbReference>
<dbReference type="SMART" id="SM00198">
    <property type="entry name" value="SCP"/>
    <property type="match status" value="1"/>
</dbReference>
<dbReference type="Gene3D" id="3.40.33.10">
    <property type="entry name" value="CAP"/>
    <property type="match status" value="1"/>
</dbReference>
<comment type="caution">
    <text evidence="2">The sequence shown here is derived from an EMBL/GenBank/DDBJ whole genome shotgun (WGS) entry which is preliminary data.</text>
</comment>
<dbReference type="CDD" id="cd05380">
    <property type="entry name" value="CAP_euk"/>
    <property type="match status" value="1"/>
</dbReference>